<dbReference type="InterPro" id="IPR052020">
    <property type="entry name" value="Cyclic_di-GMP/3'3'-cGAMP_PDE"/>
</dbReference>
<dbReference type="EMBL" id="JACOPE010000001">
    <property type="protein sequence ID" value="MBC5682397.1"/>
    <property type="molecule type" value="Genomic_DNA"/>
</dbReference>
<dbReference type="CDD" id="cd00077">
    <property type="entry name" value="HDc"/>
    <property type="match status" value="1"/>
</dbReference>
<dbReference type="SUPFAM" id="SSF109604">
    <property type="entry name" value="HD-domain/PDEase-like"/>
    <property type="match status" value="1"/>
</dbReference>
<dbReference type="SMART" id="SM00267">
    <property type="entry name" value="GGDEF"/>
    <property type="match status" value="1"/>
</dbReference>
<evidence type="ECO:0000313" key="8">
    <source>
        <dbReference type="Proteomes" id="UP000631576"/>
    </source>
</evidence>
<feature type="domain" description="GGDEF" evidence="5">
    <location>
        <begin position="157"/>
        <end position="286"/>
    </location>
</feature>
<comment type="caution">
    <text evidence="7">The sequence shown here is derived from an EMBL/GenBank/DDBJ whole genome shotgun (WGS) entry which is preliminary data.</text>
</comment>
<dbReference type="Gene3D" id="3.40.50.2300">
    <property type="match status" value="1"/>
</dbReference>
<dbReference type="InterPro" id="IPR037522">
    <property type="entry name" value="HD_GYP_dom"/>
</dbReference>
<evidence type="ECO:0000259" key="5">
    <source>
        <dbReference type="PROSITE" id="PS50887"/>
    </source>
</evidence>
<evidence type="ECO:0000256" key="1">
    <source>
        <dbReference type="ARBA" id="ARBA00018672"/>
    </source>
</evidence>
<dbReference type="PROSITE" id="PS50110">
    <property type="entry name" value="RESPONSE_REGULATORY"/>
    <property type="match status" value="1"/>
</dbReference>
<dbReference type="PANTHER" id="PTHR45228">
    <property type="entry name" value="CYCLIC DI-GMP PHOSPHODIESTERASE TM_0186-RELATED"/>
    <property type="match status" value="1"/>
</dbReference>
<accession>A0ABR7G4M6</accession>
<dbReference type="InterPro" id="IPR003607">
    <property type="entry name" value="HD/PDEase_dom"/>
</dbReference>
<dbReference type="CDD" id="cd00156">
    <property type="entry name" value="REC"/>
    <property type="match status" value="1"/>
</dbReference>
<dbReference type="PROSITE" id="PS50887">
    <property type="entry name" value="GGDEF"/>
    <property type="match status" value="1"/>
</dbReference>
<dbReference type="InterPro" id="IPR000160">
    <property type="entry name" value="GGDEF_dom"/>
</dbReference>
<evidence type="ECO:0000256" key="2">
    <source>
        <dbReference type="ARBA" id="ARBA00024867"/>
    </source>
</evidence>
<dbReference type="InterPro" id="IPR043128">
    <property type="entry name" value="Rev_trsase/Diguanyl_cyclase"/>
</dbReference>
<feature type="domain" description="Response regulatory" evidence="4">
    <location>
        <begin position="298"/>
        <end position="415"/>
    </location>
</feature>
<dbReference type="PANTHER" id="PTHR45228:SF4">
    <property type="entry name" value="LIPOPROTEIN"/>
    <property type="match status" value="1"/>
</dbReference>
<keyword evidence="3" id="KW-0597">Phosphoprotein</keyword>
<dbReference type="NCBIfam" id="TIGR00254">
    <property type="entry name" value="GGDEF"/>
    <property type="match status" value="1"/>
</dbReference>
<proteinExistence type="predicted"/>
<protein>
    <recommendedName>
        <fullName evidence="1">Stage 0 sporulation protein A homolog</fullName>
    </recommendedName>
</protein>
<dbReference type="InterPro" id="IPR001789">
    <property type="entry name" value="Sig_transdc_resp-reg_receiver"/>
</dbReference>
<dbReference type="Pfam" id="PF00990">
    <property type="entry name" value="GGDEF"/>
    <property type="match status" value="1"/>
</dbReference>
<keyword evidence="8" id="KW-1185">Reference proteome</keyword>
<dbReference type="CDD" id="cd01949">
    <property type="entry name" value="GGDEF"/>
    <property type="match status" value="1"/>
</dbReference>
<dbReference type="SMART" id="SM00471">
    <property type="entry name" value="HDc"/>
    <property type="match status" value="1"/>
</dbReference>
<comment type="function">
    <text evidence="2">May play the central regulatory role in sporulation. It may be an element of the effector pathway responsible for the activation of sporulation genes in response to nutritional stress. Spo0A may act in concert with spo0H (a sigma factor) to control the expression of some genes that are critical to the sporulation process.</text>
</comment>
<evidence type="ECO:0000313" key="7">
    <source>
        <dbReference type="EMBL" id="MBC5682397.1"/>
    </source>
</evidence>
<evidence type="ECO:0000256" key="3">
    <source>
        <dbReference type="PROSITE-ProRule" id="PRU00169"/>
    </source>
</evidence>
<dbReference type="RefSeq" id="WP_186864445.1">
    <property type="nucleotide sequence ID" value="NZ_JACOPE010000001.1"/>
</dbReference>
<dbReference type="Gene3D" id="3.30.70.270">
    <property type="match status" value="1"/>
</dbReference>
<dbReference type="InterPro" id="IPR011006">
    <property type="entry name" value="CheY-like_superfamily"/>
</dbReference>
<dbReference type="Pfam" id="PF13487">
    <property type="entry name" value="HD_5"/>
    <property type="match status" value="1"/>
</dbReference>
<dbReference type="SUPFAM" id="SSF55073">
    <property type="entry name" value="Nucleotide cyclase"/>
    <property type="match status" value="1"/>
</dbReference>
<gene>
    <name evidence="7" type="ORF">H8S40_02190</name>
</gene>
<dbReference type="SMART" id="SM00448">
    <property type="entry name" value="REC"/>
    <property type="match status" value="1"/>
</dbReference>
<dbReference type="SUPFAM" id="SSF52172">
    <property type="entry name" value="CheY-like"/>
    <property type="match status" value="1"/>
</dbReference>
<dbReference type="Pfam" id="PF00072">
    <property type="entry name" value="Response_reg"/>
    <property type="match status" value="1"/>
</dbReference>
<feature type="modified residue" description="4-aspartylphosphate" evidence="3">
    <location>
        <position position="348"/>
    </location>
</feature>
<reference evidence="7 8" key="1">
    <citation type="submission" date="2020-08" db="EMBL/GenBank/DDBJ databases">
        <title>Genome public.</title>
        <authorList>
            <person name="Liu C."/>
            <person name="Sun Q."/>
        </authorList>
    </citation>
    <scope>NUCLEOTIDE SEQUENCE [LARGE SCALE GENOMIC DNA]</scope>
    <source>
        <strain evidence="7 8">NSJ-13</strain>
    </source>
</reference>
<evidence type="ECO:0000259" key="6">
    <source>
        <dbReference type="PROSITE" id="PS51832"/>
    </source>
</evidence>
<feature type="domain" description="HD-GYP" evidence="6">
    <location>
        <begin position="435"/>
        <end position="643"/>
    </location>
</feature>
<dbReference type="Proteomes" id="UP000631576">
    <property type="component" value="Unassembled WGS sequence"/>
</dbReference>
<dbReference type="PROSITE" id="PS51832">
    <property type="entry name" value="HD_GYP"/>
    <property type="match status" value="1"/>
</dbReference>
<dbReference type="Gene3D" id="1.10.3210.10">
    <property type="entry name" value="Hypothetical protein af1432"/>
    <property type="match status" value="1"/>
</dbReference>
<evidence type="ECO:0000259" key="4">
    <source>
        <dbReference type="PROSITE" id="PS50110"/>
    </source>
</evidence>
<organism evidence="7 8">
    <name type="scientific">Ruminococcus hominis</name>
    <dbReference type="NCBI Taxonomy" id="2763065"/>
    <lineage>
        <taxon>Bacteria</taxon>
        <taxon>Bacillati</taxon>
        <taxon>Bacillota</taxon>
        <taxon>Clostridia</taxon>
        <taxon>Eubacteriales</taxon>
        <taxon>Oscillospiraceae</taxon>
        <taxon>Ruminococcus</taxon>
    </lineage>
</organism>
<dbReference type="InterPro" id="IPR029787">
    <property type="entry name" value="Nucleotide_cyclase"/>
</dbReference>
<sequence length="663" mass="76205">MKSDVVMTRQQADEWIAHLENIFPVVRLLDAEDIKKRIDGVETDTPVTCQCYSFWNRKEECSNCISIKALQEKSQHTKLEYLGSQIFYVIARYVEIDGKAYVVEMLSCLEDETVLDSKGKSLLISKLTQYNEELYQDALTGVYNRRYYEAYVKKMNGRMGIAMMDLDDFKLYNDTLGHNAGDMVLKTVAREIQACIRKTDILIRFGGDEFLLLLPDIDETVFAKKLRQIQKRIYDAEVPEYSWLHISASIGGALKGEEPIEETVARADQLMYQAKKKKNMIVTDTDKTKNLETTSKQRVLIVDDSEINREMLAEMLKDDFDIMEAASGEECVEILQKQGAEISIILLDIIMSGMDGFDVLEYMNENQWIKDIPVIVISQDNSIASVTKAYRMGASEYIGRPFDAQVIYQRVCNVIKLYAKQRRLIALVTEQIYEKEKNERVLVDLLSQIVELRNGENGAHIRHMHILTEMLLEQLVQKTDRYKLNWSDQLVIKTASALHDIGKIGISEKILNKKESLTEREKELVQAHTMLGASMLKNLDSHKEDDLVTTAYEICRWHHERYDGKGYPDGLKGDEIPISAQIVSLADAYDKLTRDRVNKKGISHKEAMHILLHERAEEFNPILLECLEEIQENISRVMQDGGRDLEVFNEGSAYKKMIEEAEE</sequence>
<name>A0ABR7G4M6_9FIRM</name>